<keyword evidence="2" id="KW-1185">Reference proteome</keyword>
<proteinExistence type="predicted"/>
<sequence length="152" mass="17033">MRVIIGLVFFIGFLGVCNAKCLFMPLVTAEIEFEQCQGVKFDASKSKIDWFPGKPEYIQQQGETIVGTLIVGKIKSSGFEQKKSGYKTPSSWRKGSIKTLFIERDSQEICPEVFPGTYRVKQSERCCDVLPFSGECLVPSTISVVEIMKSTR</sequence>
<dbReference type="RefSeq" id="WP_006891115.1">
    <property type="nucleotide sequence ID" value="NZ_JH109152.1"/>
</dbReference>
<gene>
    <name evidence="1" type="ORF">Mettu_1884</name>
</gene>
<organism evidence="1 2">
    <name type="scientific">Methylobacter tundripaludum (strain ATCC BAA-1195 / DSM 17260 / SV96)</name>
    <dbReference type="NCBI Taxonomy" id="697282"/>
    <lineage>
        <taxon>Bacteria</taxon>
        <taxon>Pseudomonadati</taxon>
        <taxon>Pseudomonadota</taxon>
        <taxon>Gammaproteobacteria</taxon>
        <taxon>Methylococcales</taxon>
        <taxon>Methylococcaceae</taxon>
        <taxon>Methylobacter</taxon>
    </lineage>
</organism>
<name>G3IWB1_METTV</name>
<dbReference type="STRING" id="697282.Mettu_1884"/>
<protein>
    <submittedName>
        <fullName evidence="1">Uncharacterized protein</fullName>
    </submittedName>
</protein>
<accession>G3IWB1</accession>
<evidence type="ECO:0000313" key="1">
    <source>
        <dbReference type="EMBL" id="EGW23046.1"/>
    </source>
</evidence>
<dbReference type="Proteomes" id="UP000004664">
    <property type="component" value="Unassembled WGS sequence"/>
</dbReference>
<evidence type="ECO:0000313" key="2">
    <source>
        <dbReference type="Proteomes" id="UP000004664"/>
    </source>
</evidence>
<dbReference type="AlphaFoldDB" id="G3IWB1"/>
<dbReference type="EMBL" id="JH109152">
    <property type="protein sequence ID" value="EGW23046.1"/>
    <property type="molecule type" value="Genomic_DNA"/>
</dbReference>
<dbReference type="HOGENOM" id="CLU_1720216_0_0_6"/>
<reference evidence="1 2" key="1">
    <citation type="submission" date="2011-06" db="EMBL/GenBank/DDBJ databases">
        <title>Genomic sequence of Methylobacter tundripaludum SV96.</title>
        <authorList>
            <consortium name="US DOE Joint Genome Institute"/>
            <person name="Lucas S."/>
            <person name="Han J."/>
            <person name="Lapidus A."/>
            <person name="Cheng J.-F."/>
            <person name="Goodwin L."/>
            <person name="Pitluck S."/>
            <person name="Held B."/>
            <person name="Detter J.C."/>
            <person name="Han C."/>
            <person name="Tapia R."/>
            <person name="Land M."/>
            <person name="Hauser L."/>
            <person name="Kyrpides N."/>
            <person name="Ivanova N."/>
            <person name="Ovchinnikova G."/>
            <person name="Pagani I."/>
            <person name="Klotz M.G."/>
            <person name="Dispirito A.A."/>
            <person name="Murrell J.C."/>
            <person name="Dunfield P."/>
            <person name="Kalyuzhnaya M.G."/>
            <person name="Svenning M."/>
            <person name="Trotsenko Y.A."/>
            <person name="Stein L.Y."/>
            <person name="Woyke T."/>
        </authorList>
    </citation>
    <scope>NUCLEOTIDE SEQUENCE [LARGE SCALE GENOMIC DNA]</scope>
    <source>
        <strain evidence="2">ATCC BAA-1195 / DSM 17260 / SV96</strain>
    </source>
</reference>